<protein>
    <submittedName>
        <fullName evidence="1">Uncharacterized protein</fullName>
    </submittedName>
</protein>
<name>W1Y272_9ZZZZ</name>
<proteinExistence type="predicted"/>
<reference evidence="1" key="1">
    <citation type="submission" date="2013-12" db="EMBL/GenBank/DDBJ databases">
        <title>A Varibaculum cambriense genome reconstructed from a premature infant gut community with otherwise low bacterial novelty that shifts toward anaerobic metabolism during the third week of life.</title>
        <authorList>
            <person name="Brown C.T."/>
            <person name="Sharon I."/>
            <person name="Thomas B.C."/>
            <person name="Castelle C.J."/>
            <person name="Morowitz M.J."/>
            <person name="Banfield J.F."/>
        </authorList>
    </citation>
    <scope>NUCLEOTIDE SEQUENCE</scope>
</reference>
<dbReference type="AlphaFoldDB" id="W1Y272"/>
<organism evidence="1">
    <name type="scientific">human gut metagenome</name>
    <dbReference type="NCBI Taxonomy" id="408170"/>
    <lineage>
        <taxon>unclassified sequences</taxon>
        <taxon>metagenomes</taxon>
        <taxon>organismal metagenomes</taxon>
    </lineage>
</organism>
<sequence length="33" mass="3719">MSTDSIFLCSFNFADSRILAEIECLMDTAHEHA</sequence>
<accession>W1Y272</accession>
<feature type="non-terminal residue" evidence="1">
    <location>
        <position position="33"/>
    </location>
</feature>
<evidence type="ECO:0000313" key="1">
    <source>
        <dbReference type="EMBL" id="ETJ35214.1"/>
    </source>
</evidence>
<comment type="caution">
    <text evidence="1">The sequence shown here is derived from an EMBL/GenBank/DDBJ whole genome shotgun (WGS) entry which is preliminary data.</text>
</comment>
<gene>
    <name evidence="1" type="ORF">Q604_UNBC10396G0001</name>
</gene>
<dbReference type="EMBL" id="AZMM01010396">
    <property type="protein sequence ID" value="ETJ35214.1"/>
    <property type="molecule type" value="Genomic_DNA"/>
</dbReference>